<evidence type="ECO:0000256" key="2">
    <source>
        <dbReference type="SAM" id="Phobius"/>
    </source>
</evidence>
<feature type="compositionally biased region" description="Polar residues" evidence="1">
    <location>
        <begin position="61"/>
        <end position="88"/>
    </location>
</feature>
<feature type="compositionally biased region" description="Low complexity" evidence="1">
    <location>
        <begin position="99"/>
        <end position="116"/>
    </location>
</feature>
<keyword evidence="4" id="KW-1185">Reference proteome</keyword>
<reference evidence="3" key="1">
    <citation type="submission" date="2023-03" db="EMBL/GenBank/DDBJ databases">
        <title>Massive genome expansion in bonnet fungi (Mycena s.s.) driven by repeated elements and novel gene families across ecological guilds.</title>
        <authorList>
            <consortium name="Lawrence Berkeley National Laboratory"/>
            <person name="Harder C.B."/>
            <person name="Miyauchi S."/>
            <person name="Viragh M."/>
            <person name="Kuo A."/>
            <person name="Thoen E."/>
            <person name="Andreopoulos B."/>
            <person name="Lu D."/>
            <person name="Skrede I."/>
            <person name="Drula E."/>
            <person name="Henrissat B."/>
            <person name="Morin E."/>
            <person name="Kohler A."/>
            <person name="Barry K."/>
            <person name="LaButti K."/>
            <person name="Morin E."/>
            <person name="Salamov A."/>
            <person name="Lipzen A."/>
            <person name="Mereny Z."/>
            <person name="Hegedus B."/>
            <person name="Baldrian P."/>
            <person name="Stursova M."/>
            <person name="Weitz H."/>
            <person name="Taylor A."/>
            <person name="Grigoriev I.V."/>
            <person name="Nagy L.G."/>
            <person name="Martin F."/>
            <person name="Kauserud H."/>
        </authorList>
    </citation>
    <scope>NUCLEOTIDE SEQUENCE</scope>
    <source>
        <strain evidence="3">CBHHK188m</strain>
    </source>
</reference>
<name>A0AAD7JX32_9AGAR</name>
<evidence type="ECO:0000313" key="3">
    <source>
        <dbReference type="EMBL" id="KAJ7773648.1"/>
    </source>
</evidence>
<feature type="compositionally biased region" description="Low complexity" evidence="1">
    <location>
        <begin position="1"/>
        <end position="14"/>
    </location>
</feature>
<accession>A0AAD7JX32</accession>
<feature type="region of interest" description="Disordered" evidence="1">
    <location>
        <begin position="61"/>
        <end position="163"/>
    </location>
</feature>
<proteinExistence type="predicted"/>
<organism evidence="3 4">
    <name type="scientific">Mycena maculata</name>
    <dbReference type="NCBI Taxonomy" id="230809"/>
    <lineage>
        <taxon>Eukaryota</taxon>
        <taxon>Fungi</taxon>
        <taxon>Dikarya</taxon>
        <taxon>Basidiomycota</taxon>
        <taxon>Agaricomycotina</taxon>
        <taxon>Agaricomycetes</taxon>
        <taxon>Agaricomycetidae</taxon>
        <taxon>Agaricales</taxon>
        <taxon>Marasmiineae</taxon>
        <taxon>Mycenaceae</taxon>
        <taxon>Mycena</taxon>
    </lineage>
</organism>
<comment type="caution">
    <text evidence="3">The sequence shown here is derived from an EMBL/GenBank/DDBJ whole genome shotgun (WGS) entry which is preliminary data.</text>
</comment>
<dbReference type="Proteomes" id="UP001215280">
    <property type="component" value="Unassembled WGS sequence"/>
</dbReference>
<feature type="transmembrane region" description="Helical" evidence="2">
    <location>
        <begin position="378"/>
        <end position="397"/>
    </location>
</feature>
<dbReference type="EMBL" id="JARJLG010000017">
    <property type="protein sequence ID" value="KAJ7773648.1"/>
    <property type="molecule type" value="Genomic_DNA"/>
</dbReference>
<keyword evidence="2" id="KW-1133">Transmembrane helix</keyword>
<keyword evidence="2" id="KW-0472">Membrane</keyword>
<sequence>MQEWEYPPQQQNQQYPPPQRSGGQTAGQQTPREAQFDFSYPAPGASYDELLAEFYPQQTYGYPAASTSTSQNSQLPASATGNGYVQPSGSGGAGISRPTSNNTNSSSIHNSTSNASLNKTANTPSPPRAAAGAGGSAPKRKRVAKKAAPTPVPTYSDNSDSEDGFGFSGGGGAGISVGMAGLGVRSRGARLPGACTHCKKLKMKCDFGPAPAGAGGDDDAGGGRGELRFLLYWRFGGGDREGGGTRDAADVSLGSEDARCRSCLWHVTGCLACTLPTCSETRLSPWSYSIFAVIFQTLAHMLQAETTPAAAAGRAATYASSRGGSRGVRRMVLWPSGSRGWAGVTRGFLGVSEVVLWWMSGSRGGADARRDRRRAVCVIYPLSLVLLLSSLVLGPMARTRRKEGVAGIVGGCRTRTRGRWEACRRGRVDVIVSVQRVEADFGAYREVELGDVGRHRAVRLDARSSVRTTCQHSDQGLRLIPRHLDADGANGIEVVGRASPAGAGAYTQAQVGPRAGKLGVATRAPWRSRRELAFTTRTPWLAFRELEPVCGRAPLKLPRRFLRRCSDGIVMA</sequence>
<keyword evidence="2" id="KW-0812">Transmembrane</keyword>
<feature type="compositionally biased region" description="Polar residues" evidence="1">
    <location>
        <begin position="21"/>
        <end position="32"/>
    </location>
</feature>
<evidence type="ECO:0000256" key="1">
    <source>
        <dbReference type="SAM" id="MobiDB-lite"/>
    </source>
</evidence>
<evidence type="ECO:0008006" key="5">
    <source>
        <dbReference type="Google" id="ProtNLM"/>
    </source>
</evidence>
<gene>
    <name evidence="3" type="ORF">DFH07DRAFT_767591</name>
</gene>
<evidence type="ECO:0000313" key="4">
    <source>
        <dbReference type="Proteomes" id="UP001215280"/>
    </source>
</evidence>
<dbReference type="AlphaFoldDB" id="A0AAD7JX32"/>
<feature type="region of interest" description="Disordered" evidence="1">
    <location>
        <begin position="1"/>
        <end position="43"/>
    </location>
</feature>
<protein>
    <recommendedName>
        <fullName evidence="5">Zn(2)-C6 fungal-type domain-containing protein</fullName>
    </recommendedName>
</protein>